<sequence>MRSGECSVVFATSLLAIGMDVDNIEDVVIFGDPSDTDEMLQMIGRIRPNWQESNVRKPACQGIVYFSPKASKWAEQSLSKQAKSLDKKTAELEESSTDAEMDISLAEVFNAKCIIENIDHQYQNLEQDTPCLCPTCTARPRYKGERSCFCSRCYQDQLPLTCKIPKPRTTLVPTIMMFPPEFYFPNEEIQLVLDNFASLKEAEDIGRLLPLNCQLVAYHQRLFDCLQILGTEFKEIKSAKKERCDEAKKATGEATNVVK</sequence>
<dbReference type="InterPro" id="IPR027417">
    <property type="entry name" value="P-loop_NTPase"/>
</dbReference>
<protein>
    <recommendedName>
        <fullName evidence="1">Helicase C-terminal domain-containing protein</fullName>
    </recommendedName>
</protein>
<comment type="caution">
    <text evidence="2">The sequence shown here is derived from an EMBL/GenBank/DDBJ whole genome shotgun (WGS) entry which is preliminary data.</text>
</comment>
<evidence type="ECO:0000259" key="1">
    <source>
        <dbReference type="PROSITE" id="PS51194"/>
    </source>
</evidence>
<evidence type="ECO:0000313" key="2">
    <source>
        <dbReference type="EMBL" id="KAF9061538.1"/>
    </source>
</evidence>
<gene>
    <name evidence="2" type="ORF">BDP27DRAFT_1428837</name>
</gene>
<reference evidence="2" key="1">
    <citation type="submission" date="2020-11" db="EMBL/GenBank/DDBJ databases">
        <authorList>
            <consortium name="DOE Joint Genome Institute"/>
            <person name="Ahrendt S."/>
            <person name="Riley R."/>
            <person name="Andreopoulos W."/>
            <person name="Labutti K."/>
            <person name="Pangilinan J."/>
            <person name="Ruiz-Duenas F.J."/>
            <person name="Barrasa J.M."/>
            <person name="Sanchez-Garcia M."/>
            <person name="Camarero S."/>
            <person name="Miyauchi S."/>
            <person name="Serrano A."/>
            <person name="Linde D."/>
            <person name="Babiker R."/>
            <person name="Drula E."/>
            <person name="Ayuso-Fernandez I."/>
            <person name="Pacheco R."/>
            <person name="Padilla G."/>
            <person name="Ferreira P."/>
            <person name="Barriuso J."/>
            <person name="Kellner H."/>
            <person name="Castanera R."/>
            <person name="Alfaro M."/>
            <person name="Ramirez L."/>
            <person name="Pisabarro A.G."/>
            <person name="Kuo A."/>
            <person name="Tritt A."/>
            <person name="Lipzen A."/>
            <person name="He G."/>
            <person name="Yan M."/>
            <person name="Ng V."/>
            <person name="Cullen D."/>
            <person name="Martin F."/>
            <person name="Rosso M.-N."/>
            <person name="Henrissat B."/>
            <person name="Hibbett D."/>
            <person name="Martinez A.T."/>
            <person name="Grigoriev I.V."/>
        </authorList>
    </citation>
    <scope>NUCLEOTIDE SEQUENCE</scope>
    <source>
        <strain evidence="2">AH 40177</strain>
    </source>
</reference>
<dbReference type="Pfam" id="PF00271">
    <property type="entry name" value="Helicase_C"/>
    <property type="match status" value="1"/>
</dbReference>
<dbReference type="InterPro" id="IPR001650">
    <property type="entry name" value="Helicase_C-like"/>
</dbReference>
<dbReference type="OrthoDB" id="3269685at2759"/>
<dbReference type="SUPFAM" id="SSF52540">
    <property type="entry name" value="P-loop containing nucleoside triphosphate hydrolases"/>
    <property type="match status" value="1"/>
</dbReference>
<dbReference type="EMBL" id="JADNRY010000198">
    <property type="protein sequence ID" value="KAF9061538.1"/>
    <property type="molecule type" value="Genomic_DNA"/>
</dbReference>
<dbReference type="Proteomes" id="UP000772434">
    <property type="component" value="Unassembled WGS sequence"/>
</dbReference>
<proteinExistence type="predicted"/>
<organism evidence="2 3">
    <name type="scientific">Rhodocollybia butyracea</name>
    <dbReference type="NCBI Taxonomy" id="206335"/>
    <lineage>
        <taxon>Eukaryota</taxon>
        <taxon>Fungi</taxon>
        <taxon>Dikarya</taxon>
        <taxon>Basidiomycota</taxon>
        <taxon>Agaricomycotina</taxon>
        <taxon>Agaricomycetes</taxon>
        <taxon>Agaricomycetidae</taxon>
        <taxon>Agaricales</taxon>
        <taxon>Marasmiineae</taxon>
        <taxon>Omphalotaceae</taxon>
        <taxon>Rhodocollybia</taxon>
    </lineage>
</organism>
<accession>A0A9P5PCX7</accession>
<feature type="domain" description="Helicase C-terminal" evidence="1">
    <location>
        <begin position="1"/>
        <end position="126"/>
    </location>
</feature>
<evidence type="ECO:0000313" key="3">
    <source>
        <dbReference type="Proteomes" id="UP000772434"/>
    </source>
</evidence>
<name>A0A9P5PCX7_9AGAR</name>
<dbReference type="AlphaFoldDB" id="A0A9P5PCX7"/>
<dbReference type="Gene3D" id="3.40.50.300">
    <property type="entry name" value="P-loop containing nucleotide triphosphate hydrolases"/>
    <property type="match status" value="1"/>
</dbReference>
<keyword evidence="3" id="KW-1185">Reference proteome</keyword>
<dbReference type="PROSITE" id="PS51194">
    <property type="entry name" value="HELICASE_CTER"/>
    <property type="match status" value="1"/>
</dbReference>